<protein>
    <submittedName>
        <fullName evidence="1">Uncharacterized protein</fullName>
    </submittedName>
</protein>
<dbReference type="AlphaFoldDB" id="A0A5K8AL84"/>
<evidence type="ECO:0000313" key="2">
    <source>
        <dbReference type="Proteomes" id="UP000422108"/>
    </source>
</evidence>
<gene>
    <name evidence="1" type="ORF">DSCOOX_65680</name>
</gene>
<accession>A0A5K8AL84</accession>
<name>A0A5K8AL84_9BACT</name>
<sequence>MRYAVQGDRVRIVTMIQIEIGIAIEIEKKWDVDMQTGKPGTVYRPFVHP</sequence>
<keyword evidence="2" id="KW-1185">Reference proteome</keyword>
<proteinExistence type="predicted"/>
<dbReference type="EMBL" id="AP021879">
    <property type="protein sequence ID" value="BBO93388.1"/>
    <property type="molecule type" value="Genomic_DNA"/>
</dbReference>
<organism evidence="1 2">
    <name type="scientific">Desulfosarcina ovata subsp. ovata</name>
    <dbReference type="NCBI Taxonomy" id="2752305"/>
    <lineage>
        <taxon>Bacteria</taxon>
        <taxon>Pseudomonadati</taxon>
        <taxon>Thermodesulfobacteriota</taxon>
        <taxon>Desulfobacteria</taxon>
        <taxon>Desulfobacterales</taxon>
        <taxon>Desulfosarcinaceae</taxon>
        <taxon>Desulfosarcina</taxon>
    </lineage>
</organism>
<reference evidence="1 2" key="1">
    <citation type="submission" date="2019-11" db="EMBL/GenBank/DDBJ databases">
        <title>Comparative genomics of hydrocarbon-degrading Desulfosarcina strains.</title>
        <authorList>
            <person name="Watanabe M."/>
            <person name="Kojima H."/>
            <person name="Fukui M."/>
        </authorList>
    </citation>
    <scope>NUCLEOTIDE SEQUENCE [LARGE SCALE GENOMIC DNA]</scope>
    <source>
        <strain evidence="2">oXyS1</strain>
    </source>
</reference>
<dbReference type="Proteomes" id="UP000422108">
    <property type="component" value="Chromosome"/>
</dbReference>
<evidence type="ECO:0000313" key="1">
    <source>
        <dbReference type="EMBL" id="BBO93388.1"/>
    </source>
</evidence>